<gene>
    <name evidence="3" type="ORF">SAMN05443431_10932</name>
</gene>
<dbReference type="InterPro" id="IPR032812">
    <property type="entry name" value="SbsA_Ig"/>
</dbReference>
<dbReference type="AlphaFoldDB" id="A0A1I3S4K3"/>
<evidence type="ECO:0000256" key="1">
    <source>
        <dbReference type="ARBA" id="ARBA00022729"/>
    </source>
</evidence>
<dbReference type="EMBL" id="FORM01000009">
    <property type="protein sequence ID" value="SFJ53548.1"/>
    <property type="molecule type" value="Genomic_DNA"/>
</dbReference>
<evidence type="ECO:0000313" key="3">
    <source>
        <dbReference type="EMBL" id="SFJ53548.1"/>
    </source>
</evidence>
<reference evidence="4" key="1">
    <citation type="submission" date="2016-10" db="EMBL/GenBank/DDBJ databases">
        <authorList>
            <person name="Varghese N."/>
            <person name="Submissions S."/>
        </authorList>
    </citation>
    <scope>NUCLEOTIDE SEQUENCE [LARGE SCALE GENOMIC DNA]</scope>
    <source>
        <strain evidence="4">DSM 28881</strain>
    </source>
</reference>
<dbReference type="STRING" id="1144750.SAMN05443431_10932"/>
<accession>A0A1I3S4K3</accession>
<dbReference type="Proteomes" id="UP000199559">
    <property type="component" value="Unassembled WGS sequence"/>
</dbReference>
<name>A0A1I3S4K3_9FLAO</name>
<feature type="domain" description="SbsA Ig-like" evidence="2">
    <location>
        <begin position="33"/>
        <end position="135"/>
    </location>
</feature>
<evidence type="ECO:0000313" key="4">
    <source>
        <dbReference type="Proteomes" id="UP000199559"/>
    </source>
</evidence>
<proteinExistence type="predicted"/>
<sequence length="537" mass="61805">MQNRLLNFCFYCVLALTFINCANRGNITGGEKDVTPPKIRYSEPANFSTNFNSKEIKIYFDEYIKTKDLTKQLVISPPMNTKPDITPLGSPSEYIKIKILDTLAPNTTYAINFGNSIVDNNEENPYPYYRYVFSTGDYIDSLSVKGSVMDAIKRTTDPFISIHLYEADSTYTDSIVYKENPKYITNTLDSTTNFKLENLKAGAYKLIALKDNNSNNKFDQKSDEIGFYEEFITVSADTSAFYELKIFKEEIDYKAESARLVSGEKIAFGFEGEDYKDMTIDLLSDAPKDYSYSYFKDEKTDTLNYFYKPKLEVDSLVFKVTNRTKIDTFTVRIKDNKRDSLLVKASPSSNIDFFETLKLSANIPISKFDKSKITILDKDSTKVSFTTKLDTLQNTIEVDFDKTEDNLYKIQLLPSTITDFYNLPNDTLNFNLRTVKESGLGNARVILKNATYPLIVQFLNKTGEVKYEQYATTPKPLDFFFLKPGEYYVRVIYDTNKNRKYDSGNFLKKQQAERVSYAKKVEEIRSGWEVIIDFTLN</sequence>
<dbReference type="RefSeq" id="WP_090841666.1">
    <property type="nucleotide sequence ID" value="NZ_FORM01000009.1"/>
</dbReference>
<protein>
    <submittedName>
        <fullName evidence="3">Ig-like domain-containing protein</fullName>
    </submittedName>
</protein>
<organism evidence="3 4">
    <name type="scientific">Olleya namhaensis</name>
    <dbReference type="NCBI Taxonomy" id="1144750"/>
    <lineage>
        <taxon>Bacteria</taxon>
        <taxon>Pseudomonadati</taxon>
        <taxon>Bacteroidota</taxon>
        <taxon>Flavobacteriia</taxon>
        <taxon>Flavobacteriales</taxon>
        <taxon>Flavobacteriaceae</taxon>
    </lineage>
</organism>
<keyword evidence="4" id="KW-1185">Reference proteome</keyword>
<keyword evidence="1" id="KW-0732">Signal</keyword>
<evidence type="ECO:0000259" key="2">
    <source>
        <dbReference type="Pfam" id="PF13205"/>
    </source>
</evidence>
<dbReference type="Pfam" id="PF13205">
    <property type="entry name" value="Big_5"/>
    <property type="match status" value="1"/>
</dbReference>